<name>A0EW24_ANAPH</name>
<protein>
    <submittedName>
        <fullName evidence="1">Major surface protein 2 variable region</fullName>
    </submittedName>
</protein>
<feature type="non-terminal residue" evidence="1">
    <location>
        <position position="119"/>
    </location>
</feature>
<proteinExistence type="predicted"/>
<dbReference type="EMBL" id="DQ519481">
    <property type="protein sequence ID" value="ABF81504.1"/>
    <property type="molecule type" value="Genomic_DNA"/>
</dbReference>
<organism evidence="1">
    <name type="scientific">Anaplasma phagocytophilum</name>
    <name type="common">Ehrlichia phagocytophila</name>
    <dbReference type="NCBI Taxonomy" id="948"/>
    <lineage>
        <taxon>Bacteria</taxon>
        <taxon>Pseudomonadati</taxon>
        <taxon>Pseudomonadota</taxon>
        <taxon>Alphaproteobacteria</taxon>
        <taxon>Rickettsiales</taxon>
        <taxon>Anaplasmataceae</taxon>
        <taxon>Anaplasma</taxon>
        <taxon>phagocytophilum group</taxon>
    </lineage>
</organism>
<feature type="non-terminal residue" evidence="1">
    <location>
        <position position="1"/>
    </location>
</feature>
<sequence>LAKTSGKDIVQFAKAVEISNSDIDGKICKLNSSGGSNKYGGSDGDGKKCGIGHSGGTDPKTGNGTLADFRRYVLDQGNGWPGSRKTDADIDDNAKKVAKDLTKLTTEEKTIVAGLLAKT</sequence>
<reference evidence="1" key="1">
    <citation type="journal article" date="2006" name="Infect. Immun.">
        <title>Structure of the expression site reveals global diversity in MSP2 (P44) variants in Anaplasma phagocytophilum.</title>
        <authorList>
            <person name="Barbet A.F."/>
            <person name="Lundgren A.M."/>
            <person name="Alleman A.R."/>
            <person name="Stuen S."/>
            <person name="Bjoersdorff A."/>
            <person name="Brown R.N."/>
            <person name="Drazenovich N.L."/>
            <person name="Foley J.E."/>
        </authorList>
    </citation>
    <scope>NUCLEOTIDE SEQUENCE</scope>
    <source>
        <strain evidence="1">D1v4</strain>
    </source>
</reference>
<evidence type="ECO:0000313" key="1">
    <source>
        <dbReference type="EMBL" id="ABF81504.1"/>
    </source>
</evidence>
<dbReference type="AlphaFoldDB" id="A0EW24"/>
<accession>A0EW24</accession>